<dbReference type="EMBL" id="JXNT01000023">
    <property type="protein sequence ID" value="ODM14631.1"/>
    <property type="molecule type" value="Genomic_DNA"/>
</dbReference>
<name>A0A1E3B1B5_ASPCR</name>
<sequence>MNKLIEDLTFVATAKTPLTEFYPNDIVVQFVIKPMVGPFIETIKLGLVTNLAFILIVSGVYYFPDSYETSDRYVKYFAWSIVVALVLLSLYVIYLVKNYCRCMRESPEENV</sequence>
<feature type="transmembrane region" description="Helical" evidence="1">
    <location>
        <begin position="76"/>
        <end position="96"/>
    </location>
</feature>
<keyword evidence="3" id="KW-1185">Reference proteome</keyword>
<reference evidence="2 3" key="1">
    <citation type="journal article" date="2016" name="BMC Genomics">
        <title>Comparative genomic and transcriptomic analyses of the Fuzhuan brick tea-fermentation fungus Aspergillus cristatus.</title>
        <authorList>
            <person name="Ge Y."/>
            <person name="Wang Y."/>
            <person name="Liu Y."/>
            <person name="Tan Y."/>
            <person name="Ren X."/>
            <person name="Zhang X."/>
            <person name="Hyde K.D."/>
            <person name="Liu Y."/>
            <person name="Liu Z."/>
        </authorList>
    </citation>
    <scope>NUCLEOTIDE SEQUENCE [LARGE SCALE GENOMIC DNA]</scope>
    <source>
        <strain evidence="2 3">GZAAS20.1005</strain>
    </source>
</reference>
<accession>A0A1E3B1B5</accession>
<keyword evidence="1" id="KW-0472">Membrane</keyword>
<dbReference type="VEuPathDB" id="FungiDB:SI65_09976"/>
<proteinExistence type="predicted"/>
<keyword evidence="1" id="KW-0812">Transmembrane</keyword>
<keyword evidence="1" id="KW-1133">Transmembrane helix</keyword>
<dbReference type="AlphaFoldDB" id="A0A1E3B1B5"/>
<gene>
    <name evidence="2" type="ORF">SI65_09976</name>
</gene>
<evidence type="ECO:0000313" key="3">
    <source>
        <dbReference type="Proteomes" id="UP000094569"/>
    </source>
</evidence>
<evidence type="ECO:0000313" key="2">
    <source>
        <dbReference type="EMBL" id="ODM14631.1"/>
    </source>
</evidence>
<evidence type="ECO:0000256" key="1">
    <source>
        <dbReference type="SAM" id="Phobius"/>
    </source>
</evidence>
<organism evidence="2 3">
    <name type="scientific">Aspergillus cristatus</name>
    <name type="common">Chinese Fuzhuan brick tea-fermentation fungus</name>
    <name type="synonym">Eurotium cristatum</name>
    <dbReference type="NCBI Taxonomy" id="573508"/>
    <lineage>
        <taxon>Eukaryota</taxon>
        <taxon>Fungi</taxon>
        <taxon>Dikarya</taxon>
        <taxon>Ascomycota</taxon>
        <taxon>Pezizomycotina</taxon>
        <taxon>Eurotiomycetes</taxon>
        <taxon>Eurotiomycetidae</taxon>
        <taxon>Eurotiales</taxon>
        <taxon>Aspergillaceae</taxon>
        <taxon>Aspergillus</taxon>
        <taxon>Aspergillus subgen. Aspergillus</taxon>
    </lineage>
</organism>
<dbReference type="Proteomes" id="UP000094569">
    <property type="component" value="Unassembled WGS sequence"/>
</dbReference>
<comment type="caution">
    <text evidence="2">The sequence shown here is derived from an EMBL/GenBank/DDBJ whole genome shotgun (WGS) entry which is preliminary data.</text>
</comment>
<protein>
    <submittedName>
        <fullName evidence="2">Uncharacterized protein</fullName>
    </submittedName>
</protein>
<feature type="transmembrane region" description="Helical" evidence="1">
    <location>
        <begin position="45"/>
        <end position="64"/>
    </location>
</feature>